<evidence type="ECO:0000313" key="1">
    <source>
        <dbReference type="EMBL" id="KAK2161440.1"/>
    </source>
</evidence>
<protein>
    <submittedName>
        <fullName evidence="1">Uncharacterized protein</fullName>
    </submittedName>
</protein>
<evidence type="ECO:0000313" key="2">
    <source>
        <dbReference type="Proteomes" id="UP001208570"/>
    </source>
</evidence>
<dbReference type="AlphaFoldDB" id="A0AAD9N947"/>
<comment type="caution">
    <text evidence="1">The sequence shown here is derived from an EMBL/GenBank/DDBJ whole genome shotgun (WGS) entry which is preliminary data.</text>
</comment>
<reference evidence="1" key="1">
    <citation type="journal article" date="2023" name="Mol. Biol. Evol.">
        <title>Third-Generation Sequencing Reveals the Adaptive Role of the Epigenome in Three Deep-Sea Polychaetes.</title>
        <authorList>
            <person name="Perez M."/>
            <person name="Aroh O."/>
            <person name="Sun Y."/>
            <person name="Lan Y."/>
            <person name="Juniper S.K."/>
            <person name="Young C.R."/>
            <person name="Angers B."/>
            <person name="Qian P.Y."/>
        </authorList>
    </citation>
    <scope>NUCLEOTIDE SEQUENCE</scope>
    <source>
        <strain evidence="1">P08H-3</strain>
    </source>
</reference>
<dbReference type="SUPFAM" id="SSF52799">
    <property type="entry name" value="(Phosphotyrosine protein) phosphatases II"/>
    <property type="match status" value="1"/>
</dbReference>
<name>A0AAD9N947_9ANNE</name>
<proteinExistence type="predicted"/>
<dbReference type="EMBL" id="JAODUP010000116">
    <property type="protein sequence ID" value="KAK2161440.1"/>
    <property type="molecule type" value="Genomic_DNA"/>
</dbReference>
<gene>
    <name evidence="1" type="ORF">LSH36_116g00000</name>
</gene>
<accession>A0AAD9N947</accession>
<dbReference type="InterPro" id="IPR029021">
    <property type="entry name" value="Prot-tyrosine_phosphatase-like"/>
</dbReference>
<sequence length="318" mass="37401">MFFYTTHSLDVVNNYSRRNNRNRTIHDDHRESQLSEDGVSVENNKDFTKVKDQSHSDDVTQVTYEPNTEESLYANSAVAVSSFEGYVARKMARTKELSDDYKVLYYLDIIKKILKDFENSNYPFFYHYKQTIDPYWPHDVGDSLTLDDFKIKTEAVDRSVDYITRIMSVSRGSTSSTSPHGKIKRSLYIDKFSQGPLIVHCRTNTFFFMKRWLSSSSLVTHQWTIRSFRPLLQTSFSLIQGTQVMTRITKELQTLNELKKSTINPRRDGLKPENVNKNRNKDVIPDRGHLLTLLERLQNWQQQKQEVDVKWKTLVHYM</sequence>
<dbReference type="Proteomes" id="UP001208570">
    <property type="component" value="Unassembled WGS sequence"/>
</dbReference>
<keyword evidence="2" id="KW-1185">Reference proteome</keyword>
<organism evidence="1 2">
    <name type="scientific">Paralvinella palmiformis</name>
    <dbReference type="NCBI Taxonomy" id="53620"/>
    <lineage>
        <taxon>Eukaryota</taxon>
        <taxon>Metazoa</taxon>
        <taxon>Spiralia</taxon>
        <taxon>Lophotrochozoa</taxon>
        <taxon>Annelida</taxon>
        <taxon>Polychaeta</taxon>
        <taxon>Sedentaria</taxon>
        <taxon>Canalipalpata</taxon>
        <taxon>Terebellida</taxon>
        <taxon>Terebelliformia</taxon>
        <taxon>Alvinellidae</taxon>
        <taxon>Paralvinella</taxon>
    </lineage>
</organism>